<name>A0A9P4Q7E9_9PEZI</name>
<keyword evidence="4" id="KW-1185">Reference proteome</keyword>
<dbReference type="AlphaFoldDB" id="A0A9P4Q7E9"/>
<dbReference type="PANTHER" id="PTHR23355:SF65">
    <property type="entry name" value="EXORIBONUCLEASE CYT-4, PUTATIVE (AFU_ORTHOLOGUE AFUA_7G01550)-RELATED"/>
    <property type="match status" value="1"/>
</dbReference>
<dbReference type="InterPro" id="IPR056625">
    <property type="entry name" value="SH3_CYT4"/>
</dbReference>
<dbReference type="GO" id="GO:0006402">
    <property type="term" value="P:mRNA catabolic process"/>
    <property type="evidence" value="ECO:0007669"/>
    <property type="project" value="TreeGrafter"/>
</dbReference>
<evidence type="ECO:0000256" key="1">
    <source>
        <dbReference type="SAM" id="MobiDB-lite"/>
    </source>
</evidence>
<organism evidence="3 4">
    <name type="scientific">Polychaeton citri CBS 116435</name>
    <dbReference type="NCBI Taxonomy" id="1314669"/>
    <lineage>
        <taxon>Eukaryota</taxon>
        <taxon>Fungi</taxon>
        <taxon>Dikarya</taxon>
        <taxon>Ascomycota</taxon>
        <taxon>Pezizomycotina</taxon>
        <taxon>Dothideomycetes</taxon>
        <taxon>Dothideomycetidae</taxon>
        <taxon>Capnodiales</taxon>
        <taxon>Capnodiaceae</taxon>
        <taxon>Polychaeton</taxon>
    </lineage>
</organism>
<dbReference type="OrthoDB" id="2285229at2759"/>
<dbReference type="GO" id="GO:0000175">
    <property type="term" value="F:3'-5'-RNA exonuclease activity"/>
    <property type="evidence" value="ECO:0007669"/>
    <property type="project" value="TreeGrafter"/>
</dbReference>
<gene>
    <name evidence="3" type="ORF">K431DRAFT_285405</name>
</gene>
<dbReference type="InterPro" id="IPR056624">
    <property type="entry name" value="WH_CYT4"/>
</dbReference>
<dbReference type="GO" id="GO:0003723">
    <property type="term" value="F:RNA binding"/>
    <property type="evidence" value="ECO:0007669"/>
    <property type="project" value="InterPro"/>
</dbReference>
<comment type="caution">
    <text evidence="3">The sequence shown here is derived from an EMBL/GenBank/DDBJ whole genome shotgun (WGS) entry which is preliminary data.</text>
</comment>
<dbReference type="Pfam" id="PF25522">
    <property type="entry name" value="OB_cyt-4"/>
    <property type="match status" value="1"/>
</dbReference>
<dbReference type="SUPFAM" id="SSF50249">
    <property type="entry name" value="Nucleic acid-binding proteins"/>
    <property type="match status" value="1"/>
</dbReference>
<feature type="domain" description="RNB" evidence="2">
    <location>
        <begin position="703"/>
        <end position="1068"/>
    </location>
</feature>
<dbReference type="InterPro" id="IPR050180">
    <property type="entry name" value="RNR_Ribonuclease"/>
</dbReference>
<accession>A0A9P4Q7E9</accession>
<protein>
    <submittedName>
        <fullName evidence="3">RNB-domain-containing protein</fullName>
    </submittedName>
</protein>
<dbReference type="GO" id="GO:0000932">
    <property type="term" value="C:P-body"/>
    <property type="evidence" value="ECO:0007669"/>
    <property type="project" value="TreeGrafter"/>
</dbReference>
<proteinExistence type="predicted"/>
<reference evidence="3" key="1">
    <citation type="journal article" date="2020" name="Stud. Mycol.">
        <title>101 Dothideomycetes genomes: a test case for predicting lifestyles and emergence of pathogens.</title>
        <authorList>
            <person name="Haridas S."/>
            <person name="Albert R."/>
            <person name="Binder M."/>
            <person name="Bloem J."/>
            <person name="Labutti K."/>
            <person name="Salamov A."/>
            <person name="Andreopoulos B."/>
            <person name="Baker S."/>
            <person name="Barry K."/>
            <person name="Bills G."/>
            <person name="Bluhm B."/>
            <person name="Cannon C."/>
            <person name="Castanera R."/>
            <person name="Culley D."/>
            <person name="Daum C."/>
            <person name="Ezra D."/>
            <person name="Gonzalez J."/>
            <person name="Henrissat B."/>
            <person name="Kuo A."/>
            <person name="Liang C."/>
            <person name="Lipzen A."/>
            <person name="Lutzoni F."/>
            <person name="Magnuson J."/>
            <person name="Mondo S."/>
            <person name="Nolan M."/>
            <person name="Ohm R."/>
            <person name="Pangilinan J."/>
            <person name="Park H.-J."/>
            <person name="Ramirez L."/>
            <person name="Alfaro M."/>
            <person name="Sun H."/>
            <person name="Tritt A."/>
            <person name="Yoshinaga Y."/>
            <person name="Zwiers L.-H."/>
            <person name="Turgeon B."/>
            <person name="Goodwin S."/>
            <person name="Spatafora J."/>
            <person name="Crous P."/>
            <person name="Grigoriev I."/>
        </authorList>
    </citation>
    <scope>NUCLEOTIDE SEQUENCE</scope>
    <source>
        <strain evidence="3">CBS 116435</strain>
    </source>
</reference>
<dbReference type="InterPro" id="IPR057912">
    <property type="entry name" value="OB_CYT4_C"/>
</dbReference>
<dbReference type="InterPro" id="IPR012340">
    <property type="entry name" value="NA-bd_OB-fold"/>
</dbReference>
<dbReference type="EMBL" id="MU003795">
    <property type="protein sequence ID" value="KAF2720935.1"/>
    <property type="molecule type" value="Genomic_DNA"/>
</dbReference>
<evidence type="ECO:0000259" key="2">
    <source>
        <dbReference type="SMART" id="SM00955"/>
    </source>
</evidence>
<dbReference type="Pfam" id="PF23214">
    <property type="entry name" value="SH3_CYT4"/>
    <property type="match status" value="1"/>
</dbReference>
<dbReference type="Pfam" id="PF00773">
    <property type="entry name" value="RNB"/>
    <property type="match status" value="1"/>
</dbReference>
<feature type="region of interest" description="Disordered" evidence="1">
    <location>
        <begin position="205"/>
        <end position="237"/>
    </location>
</feature>
<dbReference type="Proteomes" id="UP000799441">
    <property type="component" value="Unassembled WGS sequence"/>
</dbReference>
<evidence type="ECO:0000313" key="4">
    <source>
        <dbReference type="Proteomes" id="UP000799441"/>
    </source>
</evidence>
<dbReference type="InterPro" id="IPR001900">
    <property type="entry name" value="RNase_II/R"/>
</dbReference>
<sequence length="1217" mass="137445">MRPHLAASNAGARGAQYVCILCQLCARVHSHRIIAERNNYHPTSIRDTRKEQVSKERHRFSSLWLGRRKTQTPTISELHEPIACTVSRTGDGKDLQPPLLDSTGAINAYSDWDTNQVRRKGFCFTTGAEGWLSPTSSFKGNVLQPQGYTHSLRWRNSTALTSLGNGKRFDRVDCFHTSAIQRQESSAHANTADDVDYLPQRSPSALKLDTAPQNSSVKPAESQIRKQLRSWQERHGAQWDVEHSHELRPPMPVDIAPDGQFNFLSRTGEEGSERELEYDAEKEAAEVRDMLSQSSHGDINVAGPISDRMLKPGMLVELRGFNADGNNTIAIYVRHILNGAIGQFFTIHGRWRHCRDTRVLFAHASFVSTDELEKITPYLPNPKDGQELEELAERMSVDELHIPRHISRSLINRMTHFHGQSLELYRKNASALDNAHFILAHDTDLRYGTLHGVASTLLKMPTDELSPVALYTVQRSLLNAGFAFGFDVRFFRATGHLQIRSQSQVQMVHHVRDWVRHWQDDLAVTAAMTSAQIRKHQPATGAETLYNFIDKARNIVMQSRQTRDVTHCGTIGPSKIKRELLPHSESVKLTTTLVFTRKEQEVLRFLEAWACADSFGGHASLSALPPLILQATGLYKDHDFSIRTGYLFLQEVGTILPYENRIKFDPYLLLPSSQQSKPLQTLMGSLVSMRGNHDLQDSMADLRHDWADLPVFCIDSASAHEIDDGISVEPGTNGDCWVHIHIANPTAFFHSDHPLARMARHMGESIYMPERTYMMMPRWSTDELFSLERDRPCLTFSAKFDPAGVVSERRIRNGIVRNVIRLTPSELDRVFVEGSGDIVVKLGHENILSVGGQIPPEKPRESALPSLSIDQVTQLRLLRDLSIKRFNSRKAAGGVFLDSQKPEVNVWQRWGQDGLKWEPPYRAGSRTVEGDPVIRMHTHAQDNWFKPSVGPANMLVREMMLLACEVAGSWCSERQIPMLYRGTIPSNTQDDPDVFLHETLMPAAEKNDGIYPLNLGLEYMRKIGVNVLSSAPLKHKVLGMDFYGKVTSPLRRYGDMIVHWQIEAALREEARIGKSLTTVDNGVERAFLPFNIANLKNIMTALGTRERLIMLTKARSEEFWASMLLFRAFHYRETSLPFTIFHATVFSAPAHTVTHRTLGVLCQELGMNMAMQRPDSLDASLGLAKPGDVWECCIENVDVFARTTTLKPIRLVKRLEF</sequence>
<dbReference type="SMART" id="SM00955">
    <property type="entry name" value="RNB"/>
    <property type="match status" value="1"/>
</dbReference>
<dbReference type="PANTHER" id="PTHR23355">
    <property type="entry name" value="RIBONUCLEASE"/>
    <property type="match status" value="1"/>
</dbReference>
<dbReference type="Pfam" id="PF23216">
    <property type="entry name" value="WHD_CYT4"/>
    <property type="match status" value="1"/>
</dbReference>
<evidence type="ECO:0000313" key="3">
    <source>
        <dbReference type="EMBL" id="KAF2720935.1"/>
    </source>
</evidence>